<dbReference type="EMBL" id="QGGW01000003">
    <property type="protein sequence ID" value="PWK60973.1"/>
    <property type="molecule type" value="Genomic_DNA"/>
</dbReference>
<proteinExistence type="predicted"/>
<dbReference type="AlphaFoldDB" id="A0A316GNF6"/>
<sequence length="51" mass="5258">MSLFNFLSAALIVLILAACAVLVTGLQAARADATTVPVQTTLQEGRGTRAL</sequence>
<protein>
    <submittedName>
        <fullName evidence="1">Uncharacterized protein</fullName>
    </submittedName>
</protein>
<accession>A0A316GNF6</accession>
<keyword evidence="2" id="KW-1185">Reference proteome</keyword>
<reference evidence="1 2" key="1">
    <citation type="submission" date="2018-05" db="EMBL/GenBank/DDBJ databases">
        <title>Genomic Encyclopedia of Type Strains, Phase IV (KMG-IV): sequencing the most valuable type-strain genomes for metagenomic binning, comparative biology and taxonomic classification.</title>
        <authorList>
            <person name="Goeker M."/>
        </authorList>
    </citation>
    <scope>NUCLEOTIDE SEQUENCE [LARGE SCALE GENOMIC DNA]</scope>
    <source>
        <strain evidence="1 2">DSM 16097</strain>
    </source>
</reference>
<gene>
    <name evidence="1" type="ORF">C7455_103173</name>
</gene>
<name>A0A316GNF6_9RHOB</name>
<organism evidence="1 2">
    <name type="scientific">Roseicyclus mahoneyensis</name>
    <dbReference type="NCBI Taxonomy" id="164332"/>
    <lineage>
        <taxon>Bacteria</taxon>
        <taxon>Pseudomonadati</taxon>
        <taxon>Pseudomonadota</taxon>
        <taxon>Alphaproteobacteria</taxon>
        <taxon>Rhodobacterales</taxon>
        <taxon>Roseobacteraceae</taxon>
        <taxon>Roseicyclus</taxon>
    </lineage>
</organism>
<dbReference type="Proteomes" id="UP000245708">
    <property type="component" value="Unassembled WGS sequence"/>
</dbReference>
<comment type="caution">
    <text evidence="1">The sequence shown here is derived from an EMBL/GenBank/DDBJ whole genome shotgun (WGS) entry which is preliminary data.</text>
</comment>
<evidence type="ECO:0000313" key="2">
    <source>
        <dbReference type="Proteomes" id="UP000245708"/>
    </source>
</evidence>
<evidence type="ECO:0000313" key="1">
    <source>
        <dbReference type="EMBL" id="PWK60973.1"/>
    </source>
</evidence>